<feature type="compositionally biased region" description="Basic residues" evidence="1">
    <location>
        <begin position="41"/>
        <end position="55"/>
    </location>
</feature>
<organism evidence="2 3">
    <name type="scientific">Dichomitus squalens</name>
    <dbReference type="NCBI Taxonomy" id="114155"/>
    <lineage>
        <taxon>Eukaryota</taxon>
        <taxon>Fungi</taxon>
        <taxon>Dikarya</taxon>
        <taxon>Basidiomycota</taxon>
        <taxon>Agaricomycotina</taxon>
        <taxon>Agaricomycetes</taxon>
        <taxon>Polyporales</taxon>
        <taxon>Polyporaceae</taxon>
        <taxon>Dichomitus</taxon>
    </lineage>
</organism>
<keyword evidence="3" id="KW-1185">Reference proteome</keyword>
<gene>
    <name evidence="2" type="ORF">BD310DRAFT_164560</name>
</gene>
<reference evidence="2 3" key="1">
    <citation type="submission" date="2019-01" db="EMBL/GenBank/DDBJ databases">
        <title>Draft genome sequences of three monokaryotic isolates of the white-rot basidiomycete fungus Dichomitus squalens.</title>
        <authorList>
            <consortium name="DOE Joint Genome Institute"/>
            <person name="Lopez S.C."/>
            <person name="Andreopoulos B."/>
            <person name="Pangilinan J."/>
            <person name="Lipzen A."/>
            <person name="Riley R."/>
            <person name="Ahrendt S."/>
            <person name="Ng V."/>
            <person name="Barry K."/>
            <person name="Daum C."/>
            <person name="Grigoriev I.V."/>
            <person name="Hilden K.S."/>
            <person name="Makela M.R."/>
            <person name="de Vries R.P."/>
        </authorList>
    </citation>
    <scope>NUCLEOTIDE SEQUENCE [LARGE SCALE GENOMIC DNA]</scope>
    <source>
        <strain evidence="2 3">CBS 464.89</strain>
    </source>
</reference>
<protein>
    <submittedName>
        <fullName evidence="2">Uncharacterized protein</fullName>
    </submittedName>
</protein>
<feature type="region of interest" description="Disordered" evidence="1">
    <location>
        <begin position="1"/>
        <end position="101"/>
    </location>
</feature>
<evidence type="ECO:0000313" key="2">
    <source>
        <dbReference type="EMBL" id="TBU53262.1"/>
    </source>
</evidence>
<feature type="region of interest" description="Disordered" evidence="1">
    <location>
        <begin position="339"/>
        <end position="359"/>
    </location>
</feature>
<feature type="compositionally biased region" description="Basic and acidic residues" evidence="1">
    <location>
        <begin position="86"/>
        <end position="97"/>
    </location>
</feature>
<feature type="compositionally biased region" description="Polar residues" evidence="1">
    <location>
        <begin position="1"/>
        <end position="10"/>
    </location>
</feature>
<dbReference type="AlphaFoldDB" id="A0A4Q9NHX1"/>
<sequence>MRRTPRPTSMQVQQPVRGRQPQPHLSRVEPALPRAPPQRRTQVHRERRDRRRGRARERPRERPHPRARPRSRRRPRGGRRRGRRGQARDGGADEAHLRAPRARARLQERELLLELLQRRLLDRPPRPSRPLALLPLPLPVAAVHAQGQDGRRWQGAPEAVVCEVGGRRRRGDVHRERVPVAHHGGRGGYGRARQGLVRTVLAAAGVSEELLLVRVRDPEVVVAAAAAVRLLDSARLPGVRELDVGRWGVSVVSAVVPCPRPPGIACPGNGLGERPLQRGDLALDIVPPLTSPLSRAARAAAVRRPRCSRWGRGVCARVEWPCGELLFAQLPPEAVVDHEAPNEQGQEEGAERAAGSGEHDGVARVVAARNLVSRMTLFTVGVSLQVSGTRWPAPRTSIRTRRTGA</sequence>
<proteinExistence type="predicted"/>
<feature type="compositionally biased region" description="Basic residues" evidence="1">
    <location>
        <begin position="65"/>
        <end position="85"/>
    </location>
</feature>
<dbReference type="Proteomes" id="UP000292082">
    <property type="component" value="Unassembled WGS sequence"/>
</dbReference>
<name>A0A4Q9NHX1_9APHY</name>
<feature type="compositionally biased region" description="Low complexity" evidence="1">
    <location>
        <begin position="11"/>
        <end position="23"/>
    </location>
</feature>
<evidence type="ECO:0000256" key="1">
    <source>
        <dbReference type="SAM" id="MobiDB-lite"/>
    </source>
</evidence>
<accession>A0A4Q9NHX1</accession>
<evidence type="ECO:0000313" key="3">
    <source>
        <dbReference type="Proteomes" id="UP000292082"/>
    </source>
</evidence>
<dbReference type="EMBL" id="ML145219">
    <property type="protein sequence ID" value="TBU53262.1"/>
    <property type="molecule type" value="Genomic_DNA"/>
</dbReference>